<feature type="region of interest" description="Disordered" evidence="1">
    <location>
        <begin position="246"/>
        <end position="299"/>
    </location>
</feature>
<feature type="compositionally biased region" description="Basic and acidic residues" evidence="1">
    <location>
        <begin position="273"/>
        <end position="291"/>
    </location>
</feature>
<comment type="caution">
    <text evidence="2">The sequence shown here is derived from an EMBL/GenBank/DDBJ whole genome shotgun (WGS) entry which is preliminary data.</text>
</comment>
<proteinExistence type="predicted"/>
<evidence type="ECO:0000256" key="1">
    <source>
        <dbReference type="SAM" id="MobiDB-lite"/>
    </source>
</evidence>
<dbReference type="AlphaFoldDB" id="A0AAN8A1P2"/>
<protein>
    <submittedName>
        <fullName evidence="2">Uncharacterized protein</fullName>
    </submittedName>
</protein>
<name>A0AAN8A1P2_9PEZI</name>
<reference evidence="2" key="1">
    <citation type="submission" date="2023-08" db="EMBL/GenBank/DDBJ databases">
        <title>Black Yeasts Isolated from many extreme environments.</title>
        <authorList>
            <person name="Coleine C."/>
            <person name="Stajich J.E."/>
            <person name="Selbmann L."/>
        </authorList>
    </citation>
    <scope>NUCLEOTIDE SEQUENCE</scope>
    <source>
        <strain evidence="2">CCFEE 5810</strain>
    </source>
</reference>
<evidence type="ECO:0000313" key="3">
    <source>
        <dbReference type="Proteomes" id="UP001310594"/>
    </source>
</evidence>
<dbReference type="EMBL" id="JAVRQU010000007">
    <property type="protein sequence ID" value="KAK5700526.1"/>
    <property type="molecule type" value="Genomic_DNA"/>
</dbReference>
<accession>A0AAN8A1P2</accession>
<evidence type="ECO:0000313" key="2">
    <source>
        <dbReference type="EMBL" id="KAK5700526.1"/>
    </source>
</evidence>
<sequence>MDDFEEDYAAFGIQVAAPPVDHQPQTEGWILHFMSLFGPNTPVVPVSGTVAAIGELVVAVNSNGLYIQPFAPSNPADNVDLACQHLLRRGRFPDVNIQRELHGVPAGGELPVCEGWDIGMLFKQPCVGFPAFKMIDIDATLENLQKLGKHHSLYTDVVLTARQDPVYQLGVITMTFDDNNSPCFHAQIFPARDDIKPTDTIWMYRWVVGTADGGYGEQWRAMSDSKIDESQYTAAPLQQIQAIAPETTGTKRPRSEVDDDMQVMDFNLPPTETVDHRNKRSRPDSDQKNNEPTDNLFTETPDRIKGETILRLARFYSNQELYNLINEGLAAKGFKPLKDENVVTRRITCAINSQAIANRGLTGPEIRKDLDDARKANGVKERMRVKTLAKKEANRDANRAAAGTM</sequence>
<dbReference type="Proteomes" id="UP001310594">
    <property type="component" value="Unassembled WGS sequence"/>
</dbReference>
<organism evidence="2 3">
    <name type="scientific">Elasticomyces elasticus</name>
    <dbReference type="NCBI Taxonomy" id="574655"/>
    <lineage>
        <taxon>Eukaryota</taxon>
        <taxon>Fungi</taxon>
        <taxon>Dikarya</taxon>
        <taxon>Ascomycota</taxon>
        <taxon>Pezizomycotina</taxon>
        <taxon>Dothideomycetes</taxon>
        <taxon>Dothideomycetidae</taxon>
        <taxon>Mycosphaerellales</taxon>
        <taxon>Teratosphaeriaceae</taxon>
        <taxon>Elasticomyces</taxon>
    </lineage>
</organism>
<gene>
    <name evidence="2" type="ORF">LTR97_005043</name>
</gene>